<comment type="caution">
    <text evidence="1">The sequence shown here is derived from an EMBL/GenBank/DDBJ whole genome shotgun (WGS) entry which is preliminary data.</text>
</comment>
<evidence type="ECO:0000313" key="2">
    <source>
        <dbReference type="Proteomes" id="UP000774326"/>
    </source>
</evidence>
<dbReference type="EMBL" id="JAEUBG010000006">
    <property type="protein sequence ID" value="KAH3689000.1"/>
    <property type="molecule type" value="Genomic_DNA"/>
</dbReference>
<dbReference type="AlphaFoldDB" id="A0A9P8TSH7"/>
<sequence>HFVQSDSVEQGSTLEVDVVQHNTFSGVGGDSELPTLPFNLGAGNLERNTFWLFNDQWLQVSDLSLTVQVWVVLHSLDRLPWLSGTGLLINTTWQVVHSDKLSGQQSENWRELQW</sequence>
<dbReference type="Proteomes" id="UP000774326">
    <property type="component" value="Unassembled WGS sequence"/>
</dbReference>
<name>A0A9P8TSH7_WICPI</name>
<gene>
    <name evidence="1" type="ORF">WICPIJ_000016</name>
</gene>
<accession>A0A9P8TSH7</accession>
<organism evidence="1 2">
    <name type="scientific">Wickerhamomyces pijperi</name>
    <name type="common">Yeast</name>
    <name type="synonym">Pichia pijperi</name>
    <dbReference type="NCBI Taxonomy" id="599730"/>
    <lineage>
        <taxon>Eukaryota</taxon>
        <taxon>Fungi</taxon>
        <taxon>Dikarya</taxon>
        <taxon>Ascomycota</taxon>
        <taxon>Saccharomycotina</taxon>
        <taxon>Saccharomycetes</taxon>
        <taxon>Phaffomycetales</taxon>
        <taxon>Wickerhamomycetaceae</taxon>
        <taxon>Wickerhamomyces</taxon>
    </lineage>
</organism>
<reference evidence="1" key="1">
    <citation type="journal article" date="2021" name="Open Biol.">
        <title>Shared evolutionary footprints suggest mitochondrial oxidative damage underlies multiple complex I losses in fungi.</title>
        <authorList>
            <person name="Schikora-Tamarit M.A."/>
            <person name="Marcet-Houben M."/>
            <person name="Nosek J."/>
            <person name="Gabaldon T."/>
        </authorList>
    </citation>
    <scope>NUCLEOTIDE SEQUENCE</scope>
    <source>
        <strain evidence="1">CBS2887</strain>
    </source>
</reference>
<keyword evidence="2" id="KW-1185">Reference proteome</keyword>
<proteinExistence type="predicted"/>
<evidence type="ECO:0000313" key="1">
    <source>
        <dbReference type="EMBL" id="KAH3689000.1"/>
    </source>
</evidence>
<feature type="non-terminal residue" evidence="1">
    <location>
        <position position="1"/>
    </location>
</feature>
<protein>
    <submittedName>
        <fullName evidence="1">Uncharacterized protein</fullName>
    </submittedName>
</protein>
<reference evidence="1" key="2">
    <citation type="submission" date="2021-01" db="EMBL/GenBank/DDBJ databases">
        <authorList>
            <person name="Schikora-Tamarit M.A."/>
        </authorList>
    </citation>
    <scope>NUCLEOTIDE SEQUENCE</scope>
    <source>
        <strain evidence="1">CBS2887</strain>
    </source>
</reference>